<dbReference type="InterPro" id="IPR006026">
    <property type="entry name" value="Peptidase_Metallo"/>
</dbReference>
<dbReference type="SUPFAM" id="SSF47090">
    <property type="entry name" value="PGBD-like"/>
    <property type="match status" value="1"/>
</dbReference>
<feature type="chain" id="PRO_5045901238" evidence="8">
    <location>
        <begin position="19"/>
        <end position="497"/>
    </location>
</feature>
<dbReference type="Proteomes" id="UP001652625">
    <property type="component" value="Chromosome 07"/>
</dbReference>
<evidence type="ECO:0000259" key="9">
    <source>
        <dbReference type="SMART" id="SM00235"/>
    </source>
</evidence>
<dbReference type="Pfam" id="PF01471">
    <property type="entry name" value="PG_binding_1"/>
    <property type="match status" value="1"/>
</dbReference>
<dbReference type="PIRSF" id="PIRSF001191">
    <property type="entry name" value="Peptidase_M10A_matrix"/>
    <property type="match status" value="1"/>
</dbReference>
<dbReference type="Gene3D" id="3.40.390.10">
    <property type="entry name" value="Collagenase (Catalytic Domain)"/>
    <property type="match status" value="1"/>
</dbReference>
<evidence type="ECO:0000256" key="1">
    <source>
        <dbReference type="ARBA" id="ARBA00010370"/>
    </source>
</evidence>
<dbReference type="PROSITE" id="PS51642">
    <property type="entry name" value="HEMOPEXIN_2"/>
    <property type="match status" value="2"/>
</dbReference>
<dbReference type="PANTHER" id="PTHR10201:SF323">
    <property type="entry name" value="MATRIX METALLOPROTEINASE-21"/>
    <property type="match status" value="1"/>
</dbReference>
<feature type="repeat" description="Hemopexin" evidence="7">
    <location>
        <begin position="441"/>
        <end position="487"/>
    </location>
</feature>
<feature type="signal peptide" evidence="8">
    <location>
        <begin position="1"/>
        <end position="18"/>
    </location>
</feature>
<keyword evidence="3" id="KW-0479">Metal-binding</keyword>
<accession>A0ABM4C6V2</accession>
<dbReference type="SMART" id="SM00235">
    <property type="entry name" value="ZnMc"/>
    <property type="match status" value="1"/>
</dbReference>
<dbReference type="CDD" id="cd04278">
    <property type="entry name" value="ZnMc_MMP"/>
    <property type="match status" value="1"/>
</dbReference>
<keyword evidence="4" id="KW-0378">Hydrolase</keyword>
<evidence type="ECO:0000256" key="7">
    <source>
        <dbReference type="PROSITE-ProRule" id="PRU01011"/>
    </source>
</evidence>
<reference evidence="11" key="1">
    <citation type="submission" date="2025-08" db="UniProtKB">
        <authorList>
            <consortium name="RefSeq"/>
        </authorList>
    </citation>
    <scope>IDENTIFICATION</scope>
</reference>
<evidence type="ECO:0000256" key="3">
    <source>
        <dbReference type="ARBA" id="ARBA00022723"/>
    </source>
</evidence>
<dbReference type="RefSeq" id="XP_065657332.1">
    <property type="nucleotide sequence ID" value="XM_065801260.1"/>
</dbReference>
<keyword evidence="6" id="KW-0482">Metalloprotease</keyword>
<dbReference type="InterPro" id="IPR018487">
    <property type="entry name" value="Hemopexin-like_repeat"/>
</dbReference>
<dbReference type="InterPro" id="IPR036375">
    <property type="entry name" value="Hemopexin-like_dom_sf"/>
</dbReference>
<comment type="similarity">
    <text evidence="1">Belongs to the peptidase M10A family.</text>
</comment>
<dbReference type="InterPro" id="IPR002477">
    <property type="entry name" value="Peptidoglycan-bd-like"/>
</dbReference>
<dbReference type="SMART" id="SM00120">
    <property type="entry name" value="HX"/>
    <property type="match status" value="4"/>
</dbReference>
<keyword evidence="5" id="KW-0862">Zinc</keyword>
<feature type="repeat" description="Hemopexin" evidence="7">
    <location>
        <begin position="299"/>
        <end position="345"/>
    </location>
</feature>
<dbReference type="InterPro" id="IPR024079">
    <property type="entry name" value="MetalloPept_cat_dom_sf"/>
</dbReference>
<protein>
    <submittedName>
        <fullName evidence="11">Matrix metalloproteinase-2-like</fullName>
    </submittedName>
</protein>
<keyword evidence="8" id="KW-0732">Signal</keyword>
<dbReference type="Pfam" id="PF00045">
    <property type="entry name" value="Hemopexin"/>
    <property type="match status" value="2"/>
</dbReference>
<keyword evidence="2" id="KW-0645">Protease</keyword>
<evidence type="ECO:0000256" key="2">
    <source>
        <dbReference type="ARBA" id="ARBA00022670"/>
    </source>
</evidence>
<dbReference type="GeneID" id="136082330"/>
<feature type="domain" description="Peptidase metallopeptidase" evidence="9">
    <location>
        <begin position="101"/>
        <end position="267"/>
    </location>
</feature>
<keyword evidence="10" id="KW-1185">Reference proteome</keyword>
<dbReference type="InterPro" id="IPR021190">
    <property type="entry name" value="Pept_M10A"/>
</dbReference>
<dbReference type="PANTHER" id="PTHR10201">
    <property type="entry name" value="MATRIX METALLOPROTEINASE"/>
    <property type="match status" value="1"/>
</dbReference>
<organism evidence="10 11">
    <name type="scientific">Hydra vulgaris</name>
    <name type="common">Hydra</name>
    <name type="synonym">Hydra attenuata</name>
    <dbReference type="NCBI Taxonomy" id="6087"/>
    <lineage>
        <taxon>Eukaryota</taxon>
        <taxon>Metazoa</taxon>
        <taxon>Cnidaria</taxon>
        <taxon>Hydrozoa</taxon>
        <taxon>Hydroidolina</taxon>
        <taxon>Anthoathecata</taxon>
        <taxon>Aplanulata</taxon>
        <taxon>Hydridae</taxon>
        <taxon>Hydra</taxon>
    </lineage>
</organism>
<proteinExistence type="inferred from homology"/>
<evidence type="ECO:0000256" key="8">
    <source>
        <dbReference type="SAM" id="SignalP"/>
    </source>
</evidence>
<dbReference type="InterPro" id="IPR001818">
    <property type="entry name" value="Pept_M10_metallopeptidase"/>
</dbReference>
<dbReference type="Pfam" id="PF00413">
    <property type="entry name" value="Peptidase_M10"/>
    <property type="match status" value="1"/>
</dbReference>
<evidence type="ECO:0000313" key="11">
    <source>
        <dbReference type="RefSeq" id="XP_065657332.1"/>
    </source>
</evidence>
<dbReference type="InterPro" id="IPR036365">
    <property type="entry name" value="PGBD-like_sf"/>
</dbReference>
<sequence length="497" mass="56977">MNISFLFLFLSIAAVSHGDFPANALDYLSDFGYYKRNNKDLGSMSGKKEVQNSVESFQRFLGLPVTGVIDKTTQEVMKKPRCGLKDILDDKATRKRRFALQGSKWSKNKVTWKLLNDNNDGLSRKEVETILEKAFSKWEAVADLTFYKLSLTSKEPADIDVKFVQGDHGDLYPFQPWHKIYAHAFYPLNNQGNSGDVHFNDKFNFNVKEKSGVSLLWIAIHEIGHSLGLHHSSVQSSFMYPAYQGNKEQNIHLHDDDILGIQSLYGSKRKPILPSKTIVDTNNTQVTQNKTHMMISKKHIKVQAIIYDQLTGITYVFNEDKYYKLSKNLNETHGPFDVSKLLTKITYVNGGFMNREKKLVFFQGTKYYMFESFTNTKLIDNGSIFDLFKGIKNNVEKIDGAFVAGDGTTYLFTGNDYYQYSSKQKTIESLPKKIAEYWKVPRNIDSVFVWSNGGIYFFKDLQFYRAHQNGGLMTGYPKSIDNIWLKAPKNVRCILCN</sequence>
<evidence type="ECO:0000256" key="4">
    <source>
        <dbReference type="ARBA" id="ARBA00022801"/>
    </source>
</evidence>
<gene>
    <name evidence="11" type="primary">LOC136082330</name>
</gene>
<dbReference type="PRINTS" id="PR00138">
    <property type="entry name" value="MATRIXIN"/>
</dbReference>
<dbReference type="Gene3D" id="2.110.10.10">
    <property type="entry name" value="Hemopexin-like domain"/>
    <property type="match status" value="2"/>
</dbReference>
<dbReference type="InterPro" id="IPR033739">
    <property type="entry name" value="M10A_MMP"/>
</dbReference>
<evidence type="ECO:0000256" key="6">
    <source>
        <dbReference type="ARBA" id="ARBA00023049"/>
    </source>
</evidence>
<dbReference type="SUPFAM" id="SSF50923">
    <property type="entry name" value="Hemopexin-like domain"/>
    <property type="match status" value="1"/>
</dbReference>
<name>A0ABM4C6V2_HYDVU</name>
<dbReference type="SUPFAM" id="SSF55486">
    <property type="entry name" value="Metalloproteases ('zincins'), catalytic domain"/>
    <property type="match status" value="1"/>
</dbReference>
<evidence type="ECO:0000256" key="5">
    <source>
        <dbReference type="ARBA" id="ARBA00022833"/>
    </source>
</evidence>
<evidence type="ECO:0000313" key="10">
    <source>
        <dbReference type="Proteomes" id="UP001652625"/>
    </source>
</evidence>